<evidence type="ECO:0000313" key="2">
    <source>
        <dbReference type="EMBL" id="PHJ21529.1"/>
    </source>
</evidence>
<feature type="non-terminal residue" evidence="2">
    <location>
        <position position="61"/>
    </location>
</feature>
<comment type="caution">
    <text evidence="2">The sequence shown here is derived from an EMBL/GenBank/DDBJ whole genome shotgun (WGS) entry which is preliminary data.</text>
</comment>
<keyword evidence="3" id="KW-1185">Reference proteome</keyword>
<sequence>MGTPELTSSIPQSLKDPSGDGLAAHPANQLRAATPLPAGRHVAYTRQTFTDNILLKLMTTE</sequence>
<dbReference type="RefSeq" id="XP_067923211.1">
    <property type="nucleotide sequence ID" value="XM_068064813.1"/>
</dbReference>
<feature type="region of interest" description="Disordered" evidence="1">
    <location>
        <begin position="1"/>
        <end position="25"/>
    </location>
</feature>
<proteinExistence type="predicted"/>
<evidence type="ECO:0000256" key="1">
    <source>
        <dbReference type="SAM" id="MobiDB-lite"/>
    </source>
</evidence>
<organism evidence="2 3">
    <name type="scientific">Cystoisospora suis</name>
    <dbReference type="NCBI Taxonomy" id="483139"/>
    <lineage>
        <taxon>Eukaryota</taxon>
        <taxon>Sar</taxon>
        <taxon>Alveolata</taxon>
        <taxon>Apicomplexa</taxon>
        <taxon>Conoidasida</taxon>
        <taxon>Coccidia</taxon>
        <taxon>Eucoccidiorida</taxon>
        <taxon>Eimeriorina</taxon>
        <taxon>Sarcocystidae</taxon>
        <taxon>Cystoisospora</taxon>
    </lineage>
</organism>
<dbReference type="VEuPathDB" id="ToxoDB:CSUI_004627"/>
<protein>
    <submittedName>
        <fullName evidence="2">Uncharacterized protein</fullName>
    </submittedName>
</protein>
<dbReference type="Proteomes" id="UP000221165">
    <property type="component" value="Unassembled WGS sequence"/>
</dbReference>
<name>A0A2C6KY24_9APIC</name>
<feature type="compositionally biased region" description="Polar residues" evidence="1">
    <location>
        <begin position="1"/>
        <end position="12"/>
    </location>
</feature>
<dbReference type="EMBL" id="MIGC01002178">
    <property type="protein sequence ID" value="PHJ21529.1"/>
    <property type="molecule type" value="Genomic_DNA"/>
</dbReference>
<dbReference type="GeneID" id="94428024"/>
<evidence type="ECO:0000313" key="3">
    <source>
        <dbReference type="Proteomes" id="UP000221165"/>
    </source>
</evidence>
<reference evidence="2 3" key="1">
    <citation type="journal article" date="2017" name="Int. J. Parasitol.">
        <title>The genome of the protozoan parasite Cystoisospora suis and a reverse vaccinology approach to identify vaccine candidates.</title>
        <authorList>
            <person name="Palmieri N."/>
            <person name="Shrestha A."/>
            <person name="Ruttkowski B."/>
            <person name="Beck T."/>
            <person name="Vogl C."/>
            <person name="Tomley F."/>
            <person name="Blake D.P."/>
            <person name="Joachim A."/>
        </authorList>
    </citation>
    <scope>NUCLEOTIDE SEQUENCE [LARGE SCALE GENOMIC DNA]</scope>
    <source>
        <strain evidence="2 3">Wien I</strain>
    </source>
</reference>
<dbReference type="AlphaFoldDB" id="A0A2C6KY24"/>
<accession>A0A2C6KY24</accession>
<gene>
    <name evidence="2" type="ORF">CSUI_004627</name>
</gene>